<dbReference type="Proteomes" id="UP000266568">
    <property type="component" value="Unassembled WGS sequence"/>
</dbReference>
<dbReference type="Gene3D" id="3.10.450.50">
    <property type="match status" value="1"/>
</dbReference>
<feature type="domain" description="SnoaL-like" evidence="1">
    <location>
        <begin position="13"/>
        <end position="113"/>
    </location>
</feature>
<sequence>MTATPEEADAVADRLFSSIEKQDIAALAEIYAADAVIWKNYNQIAVPAESSLAFLRGVSDYLSDVRYKEVRRSVFAGGFVQQHYFTGTIRETGKPLSLPVCVVAQVEGGKIKRIDEYLDSAHRLPVRA</sequence>
<dbReference type="SUPFAM" id="SSF54427">
    <property type="entry name" value="NTF2-like"/>
    <property type="match status" value="1"/>
</dbReference>
<comment type="caution">
    <text evidence="2">The sequence shown here is derived from an EMBL/GenBank/DDBJ whole genome shotgun (WGS) entry which is preliminary data.</text>
</comment>
<gene>
    <name evidence="2" type="ORF">DFR49_3845</name>
</gene>
<keyword evidence="2" id="KW-0413">Isomerase</keyword>
<name>A0A397NTA4_9SPHN</name>
<protein>
    <submittedName>
        <fullName evidence="2">Ketosteroid isomerase-like protein</fullName>
    </submittedName>
</protein>
<accession>A0A397NTA4</accession>
<reference evidence="2 3" key="1">
    <citation type="submission" date="2018-08" db="EMBL/GenBank/DDBJ databases">
        <title>Genomic Encyclopedia of Type Strains, Phase IV (KMG-IV): sequencing the most valuable type-strain genomes for metagenomic binning, comparative biology and taxonomic classification.</title>
        <authorList>
            <person name="Goeker M."/>
        </authorList>
    </citation>
    <scope>NUCLEOTIDE SEQUENCE [LARGE SCALE GENOMIC DNA]</scope>
    <source>
        <strain evidence="2 3">DSM 25527</strain>
    </source>
</reference>
<dbReference type="InterPro" id="IPR032710">
    <property type="entry name" value="NTF2-like_dom_sf"/>
</dbReference>
<dbReference type="InterPro" id="IPR037401">
    <property type="entry name" value="SnoaL-like"/>
</dbReference>
<evidence type="ECO:0000313" key="3">
    <source>
        <dbReference type="Proteomes" id="UP000266568"/>
    </source>
</evidence>
<dbReference type="GO" id="GO:0016853">
    <property type="term" value="F:isomerase activity"/>
    <property type="evidence" value="ECO:0007669"/>
    <property type="project" value="UniProtKB-KW"/>
</dbReference>
<organism evidence="2 3">
    <name type="scientific">Hephaestia caeni</name>
    <dbReference type="NCBI Taxonomy" id="645617"/>
    <lineage>
        <taxon>Bacteria</taxon>
        <taxon>Pseudomonadati</taxon>
        <taxon>Pseudomonadota</taxon>
        <taxon>Alphaproteobacteria</taxon>
        <taxon>Sphingomonadales</taxon>
        <taxon>Sphingomonadaceae</taxon>
        <taxon>Hephaestia</taxon>
    </lineage>
</organism>
<keyword evidence="3" id="KW-1185">Reference proteome</keyword>
<dbReference type="OrthoDB" id="7207122at2"/>
<dbReference type="Pfam" id="PF12680">
    <property type="entry name" value="SnoaL_2"/>
    <property type="match status" value="1"/>
</dbReference>
<dbReference type="RefSeq" id="WP_119037188.1">
    <property type="nucleotide sequence ID" value="NZ_QXDC01000004.1"/>
</dbReference>
<evidence type="ECO:0000313" key="2">
    <source>
        <dbReference type="EMBL" id="RIA37955.1"/>
    </source>
</evidence>
<proteinExistence type="predicted"/>
<dbReference type="EMBL" id="QXDC01000004">
    <property type="protein sequence ID" value="RIA37955.1"/>
    <property type="molecule type" value="Genomic_DNA"/>
</dbReference>
<evidence type="ECO:0000259" key="1">
    <source>
        <dbReference type="Pfam" id="PF12680"/>
    </source>
</evidence>
<dbReference type="AlphaFoldDB" id="A0A397NTA4"/>